<evidence type="ECO:0000313" key="2">
    <source>
        <dbReference type="Proteomes" id="UP000308600"/>
    </source>
</evidence>
<keyword evidence="1" id="KW-0378">Hydrolase</keyword>
<dbReference type="EMBL" id="ML208259">
    <property type="protein sequence ID" value="TFK77428.1"/>
    <property type="molecule type" value="Genomic_DNA"/>
</dbReference>
<accession>A0ACD3BH26</accession>
<name>A0ACD3BH26_9AGAR</name>
<keyword evidence="2" id="KW-1185">Reference proteome</keyword>
<protein>
    <submittedName>
        <fullName evidence="1">P-loop containing nucleoside triphosphate hydrolase protein</fullName>
    </submittedName>
</protein>
<reference evidence="1 2" key="1">
    <citation type="journal article" date="2019" name="Nat. Ecol. Evol.">
        <title>Megaphylogeny resolves global patterns of mushroom evolution.</title>
        <authorList>
            <person name="Varga T."/>
            <person name="Krizsan K."/>
            <person name="Foldi C."/>
            <person name="Dima B."/>
            <person name="Sanchez-Garcia M."/>
            <person name="Sanchez-Ramirez S."/>
            <person name="Szollosi G.J."/>
            <person name="Szarkandi J.G."/>
            <person name="Papp V."/>
            <person name="Albert L."/>
            <person name="Andreopoulos W."/>
            <person name="Angelini C."/>
            <person name="Antonin V."/>
            <person name="Barry K.W."/>
            <person name="Bougher N.L."/>
            <person name="Buchanan P."/>
            <person name="Buyck B."/>
            <person name="Bense V."/>
            <person name="Catcheside P."/>
            <person name="Chovatia M."/>
            <person name="Cooper J."/>
            <person name="Damon W."/>
            <person name="Desjardin D."/>
            <person name="Finy P."/>
            <person name="Geml J."/>
            <person name="Haridas S."/>
            <person name="Hughes K."/>
            <person name="Justo A."/>
            <person name="Karasinski D."/>
            <person name="Kautmanova I."/>
            <person name="Kiss B."/>
            <person name="Kocsube S."/>
            <person name="Kotiranta H."/>
            <person name="LaButti K.M."/>
            <person name="Lechner B.E."/>
            <person name="Liimatainen K."/>
            <person name="Lipzen A."/>
            <person name="Lukacs Z."/>
            <person name="Mihaltcheva S."/>
            <person name="Morgado L.N."/>
            <person name="Niskanen T."/>
            <person name="Noordeloos M.E."/>
            <person name="Ohm R.A."/>
            <person name="Ortiz-Santana B."/>
            <person name="Ovrebo C."/>
            <person name="Racz N."/>
            <person name="Riley R."/>
            <person name="Savchenko A."/>
            <person name="Shiryaev A."/>
            <person name="Soop K."/>
            <person name="Spirin V."/>
            <person name="Szebenyi C."/>
            <person name="Tomsovsky M."/>
            <person name="Tulloss R.E."/>
            <person name="Uehling J."/>
            <person name="Grigoriev I.V."/>
            <person name="Vagvolgyi C."/>
            <person name="Papp T."/>
            <person name="Martin F.M."/>
            <person name="Miettinen O."/>
            <person name="Hibbett D.S."/>
            <person name="Nagy L.G."/>
        </authorList>
    </citation>
    <scope>NUCLEOTIDE SEQUENCE [LARGE SCALE GENOMIC DNA]</scope>
    <source>
        <strain evidence="1 2">NL-1719</strain>
    </source>
</reference>
<proteinExistence type="predicted"/>
<organism evidence="1 2">
    <name type="scientific">Pluteus cervinus</name>
    <dbReference type="NCBI Taxonomy" id="181527"/>
    <lineage>
        <taxon>Eukaryota</taxon>
        <taxon>Fungi</taxon>
        <taxon>Dikarya</taxon>
        <taxon>Basidiomycota</taxon>
        <taxon>Agaricomycotina</taxon>
        <taxon>Agaricomycetes</taxon>
        <taxon>Agaricomycetidae</taxon>
        <taxon>Agaricales</taxon>
        <taxon>Pluteineae</taxon>
        <taxon>Pluteaceae</taxon>
        <taxon>Pluteus</taxon>
    </lineage>
</organism>
<gene>
    <name evidence="1" type="ORF">BDN72DRAFT_754017</name>
</gene>
<sequence length="1403" mass="157935">MGTFIVEYQPTILTRPQCYILVLLLFKPPTTPPYLPMLFASLQVIISATTICIHIVTENNVNGQLVELVNVFLAIAFTWLGGTLPIQHVRPAKYVAKPQDTPSNALSMPEDDVTFWSWCTFDFVEPLLHVATRRTINEDDVWSLSPFFRHENLFKKCLRYRTKYPNHSLLWFLLVSNSFDLTLDLSLEIWKSIMDFVQPYAIKEILTALSSHDPAVKRTAYYWALLIFVVHLSFAQKDLITGWHIRRCYERTRGQLFCTLHYKALKRQESGELAREDGKPGGADLGKIVNLMQGDSYAVAQRFWEFSGIFVSPIRLIIALIFLYRVLGWSALSGVAVILLAYVLNYPLARYNISITRSSWKARDRRMGLVNELLQNIRFLKFYGWEYHWSRNALESREIELQWRVKQNIVNTLISFIWTWLLSATALVSFFCYTWIAGERLTVSKAFTAVALFSQLQGPMTALPGQIFALLDAYVSMQRIEEFLREPEVPDWASGLSGDEDRASADDDEIGFRNASFLWQSIPRSSETPSRFQLGPLNLSFPKSSITLVTGATGSGKSALLSALLGEMHCIDGTVSINKSYNKVAYCAQNAWLEHATIRDNIIFKSKAGFDEDRYQAVLDACALRKDLEVLDAGDLTEIGEKGITLSGGQRARIALARSVYSPAELLLLDDPLAAVDMHTAQHLVTECLQGKLLQGRTVILVTHHVGLCLPAAAQLVELGNGQVIRQIDRSRFNELNVTSPTPEEPEEVDGVYPHIVNEADIDATLRREPTQVAPAPKVGKLIEAEARAEGRVSMKTYLTYIRAAGILAWIGTITLMLLIWCINISNQVFLARWGEAYEKSFLAFVAQFIPVRYPWDDLPPPDIDVRPWLMVYLSISMAGAITVMLYITLGYYAGLQASRALFKTLLQRLTRAPTRFFDVTPTGRILNRFTTDINTIDGALQNSARSFLSGSLGFFASFMVMLFVVPSFTPFALFIAWLYIRLAPRYINASRDLRRLESISLSPAFAGFDELLRGIVHIRAFGMENRYQDQFYAKVNRFQAFDHWLVNGWLRWRYDLLGSVVVFFATLFALWMDVGDGATAIVIVQSGVFAEASRQLVKVAAQVELDFNSVERVTEYFEVPQEAPAVIEKNRPPAYWPSDTGRINVDSLCVRYAPHLPPVLHDLSFSINPSEKVGVVGRTGSGKSTLALSLLRMVEPSNGTVFIDDIDISTIGLEDLRTRITIISQDVSLFSGTIRSNLDPFDEHSDVECLEVLKRCHLSNLLQNTPNTNDTSVLDMTVSQNSLSAGEKQLVALARAILRRTNIIIMDEATSQVDVVLDDKIQRTIREELASAIVITIAHRLKTIIDYDRILVLDNGKIAEFDSPRTLLTKEGGTFREMCRKSADWSYFVSLLEIAASTPPPT</sequence>
<dbReference type="Proteomes" id="UP000308600">
    <property type="component" value="Unassembled WGS sequence"/>
</dbReference>
<evidence type="ECO:0000313" key="1">
    <source>
        <dbReference type="EMBL" id="TFK77428.1"/>
    </source>
</evidence>